<accession>A0A2P1M539</accession>
<geneLocation type="mitochondrion" evidence="3"/>
<organism evidence="3">
    <name type="scientific">Pertusaria plittiana</name>
    <dbReference type="NCBI Taxonomy" id="394545"/>
    <lineage>
        <taxon>Eukaryota</taxon>
        <taxon>Fungi</taxon>
        <taxon>Dikarya</taxon>
        <taxon>Ascomycota</taxon>
        <taxon>Pezizomycotina</taxon>
        <taxon>Lecanoromycetes</taxon>
        <taxon>OSLEUM clade</taxon>
        <taxon>Ostropomycetidae</taxon>
        <taxon>Pertusariales</taxon>
        <taxon>Pertusariaceae</taxon>
        <taxon>Pertusaria</taxon>
    </lineage>
</organism>
<dbReference type="AlphaFoldDB" id="A0A2P1M539"/>
<reference evidence="3" key="1">
    <citation type="journal article" date="2018" name="Mol. Ecol.">
        <title>Reductions in Complexity of Mitochondrial Genomes in Lichen-Forming Fungi Shed Light on Genome Architecture of Obligate Symbioses.</title>
        <authorList>
            <person name="Pogoda C.S."/>
            <person name="Keepers K.G."/>
            <person name="Lendemer J.C."/>
            <person name="Kane N.C."/>
            <person name="Tripp E.A."/>
        </authorList>
    </citation>
    <scope>NUCLEOTIDE SEQUENCE</scope>
</reference>
<name>A0A2P1M539_9LECA</name>
<evidence type="ECO:0000256" key="2">
    <source>
        <dbReference type="SAM" id="Phobius"/>
    </source>
</evidence>
<keyword evidence="2" id="KW-1133">Transmembrane helix</keyword>
<feature type="transmembrane region" description="Helical" evidence="2">
    <location>
        <begin position="230"/>
        <end position="255"/>
    </location>
</feature>
<sequence>MILKYMTNYTRSNFQAHPFHLVSPSPLPIFTCVTPLNIIQSKPNVYNFSKNYNHQFRLFTKKSHLVGEIISPTKVVQSTQKVDICNIRNNVSDKPIETIIPKVVESPEKLDMENISNNVCDSKIIPQTIYNNHYQNRSTFLQDKLFKDNRWIPRDEKTKSNSDSLYKNINPNNSEIDKNEGSMSYSSNMDNTVGTTSDNIDMVSRVIDKLNELTRNLLDNDGLLNGDVDILYYISILLFFLLIFYMLISGILDIIKYLWEKAQIKFLSKGIDMINAIIVAKVIDMTIKTKIALDTFKSLKDIKDCYDWIKYIVDKFNDLRDLKNGYDCIKKTVDKFKRYNRLNTSKILSINTNTREIRDHKVYNDYINNLIKNRINPCVFMNTQNQPPMQPQQSQQVQPNLVNPPAGAPAGGPLAGAPGGVAQQGLQLNIAAPAAGAPANIFNPPAVAPPANTAPALQGWVVHNPTRGVHTPAFLANIAAAQAAPRNVGLSPPRYIRRYLANVNNPSFASLPAVADTNDNGYLYHPHERRVGLHKIGDSGYITYAQRGRYVKVRHVIVNDPNNQMYLPFMTFGTCQPVGSNLADILFSLKKKGIGQVPMAMFSSVPGLHQYLYGALGEVFYPGIPPGVPITKRLIDILRYQS</sequence>
<feature type="region of interest" description="Disordered" evidence="1">
    <location>
        <begin position="384"/>
        <end position="416"/>
    </location>
</feature>
<proteinExistence type="predicted"/>
<keyword evidence="2" id="KW-0812">Transmembrane</keyword>
<keyword evidence="3" id="KW-0496">Mitochondrion</keyword>
<feature type="compositionally biased region" description="Low complexity" evidence="1">
    <location>
        <begin position="384"/>
        <end position="405"/>
    </location>
</feature>
<evidence type="ECO:0000313" key="3">
    <source>
        <dbReference type="EMBL" id="AVP25182.1"/>
    </source>
</evidence>
<dbReference type="EMBL" id="MG720572">
    <property type="protein sequence ID" value="AVP25182.1"/>
    <property type="molecule type" value="Genomic_DNA"/>
</dbReference>
<gene>
    <name evidence="3" type="primary">ORF7</name>
</gene>
<protein>
    <submittedName>
        <fullName evidence="3">Uncharacterized protein</fullName>
    </submittedName>
</protein>
<evidence type="ECO:0000256" key="1">
    <source>
        <dbReference type="SAM" id="MobiDB-lite"/>
    </source>
</evidence>
<keyword evidence="2" id="KW-0472">Membrane</keyword>